<organism evidence="2 3">
    <name type="scientific">Vreelandella titanicae</name>
    <dbReference type="NCBI Taxonomy" id="664683"/>
    <lineage>
        <taxon>Bacteria</taxon>
        <taxon>Pseudomonadati</taxon>
        <taxon>Pseudomonadota</taxon>
        <taxon>Gammaproteobacteria</taxon>
        <taxon>Oceanospirillales</taxon>
        <taxon>Halomonadaceae</taxon>
        <taxon>Vreelandella</taxon>
    </lineage>
</organism>
<accession>A0A558JEN8</accession>
<name>A0A558JEN8_9GAMM</name>
<keyword evidence="1" id="KW-0812">Transmembrane</keyword>
<evidence type="ECO:0000313" key="3">
    <source>
        <dbReference type="Proteomes" id="UP000317288"/>
    </source>
</evidence>
<keyword evidence="1" id="KW-0472">Membrane</keyword>
<reference evidence="2 3" key="1">
    <citation type="submission" date="2019-07" db="EMBL/GenBank/DDBJ databases">
        <title>Diversity of Bacteria from Kongsfjorden, Arctic.</title>
        <authorList>
            <person name="Yu Y."/>
        </authorList>
    </citation>
    <scope>NUCLEOTIDE SEQUENCE [LARGE SCALE GENOMIC DNA]</scope>
    <source>
        <strain evidence="2 3">SM1922</strain>
    </source>
</reference>
<dbReference type="AlphaFoldDB" id="A0A558JEN8"/>
<evidence type="ECO:0000313" key="2">
    <source>
        <dbReference type="EMBL" id="TVU92086.1"/>
    </source>
</evidence>
<proteinExistence type="predicted"/>
<dbReference type="Proteomes" id="UP000317288">
    <property type="component" value="Unassembled WGS sequence"/>
</dbReference>
<dbReference type="RefSeq" id="WP_144809855.1">
    <property type="nucleotide sequence ID" value="NZ_VNFE01000001.1"/>
</dbReference>
<sequence>MKTLDKWAERIYAETDVGRSIATSVAGVVGLSFYLLSADWVIAAFSAVIAFPLVRLVATGLHARAFKRAQGRMELEEAERVYGRLSEHEKAVVQAFVQAGGSVLTWGQVNQLGLPGNGIESLIQREVAWTSITADGMRETFALDSSIFDVGQKHATNYSKL</sequence>
<protein>
    <submittedName>
        <fullName evidence="2">Uncharacterized protein</fullName>
    </submittedName>
</protein>
<feature type="transmembrane region" description="Helical" evidence="1">
    <location>
        <begin position="20"/>
        <end position="36"/>
    </location>
</feature>
<feature type="transmembrane region" description="Helical" evidence="1">
    <location>
        <begin position="42"/>
        <end position="63"/>
    </location>
</feature>
<evidence type="ECO:0000256" key="1">
    <source>
        <dbReference type="SAM" id="Phobius"/>
    </source>
</evidence>
<keyword evidence="1" id="KW-1133">Transmembrane helix</keyword>
<comment type="caution">
    <text evidence="2">The sequence shown here is derived from an EMBL/GenBank/DDBJ whole genome shotgun (WGS) entry which is preliminary data.</text>
</comment>
<dbReference type="EMBL" id="VNFE01000001">
    <property type="protein sequence ID" value="TVU92086.1"/>
    <property type="molecule type" value="Genomic_DNA"/>
</dbReference>
<gene>
    <name evidence="2" type="ORF">FQP89_02875</name>
</gene>